<dbReference type="SUPFAM" id="SSF53756">
    <property type="entry name" value="UDP-Glycosyltransferase/glycogen phosphorylase"/>
    <property type="match status" value="1"/>
</dbReference>
<dbReference type="EMBL" id="QKZT01000008">
    <property type="protein sequence ID" value="PZX52079.1"/>
    <property type="molecule type" value="Genomic_DNA"/>
</dbReference>
<organism evidence="2 3">
    <name type="scientific">Algoriphagus chordae</name>
    <dbReference type="NCBI Taxonomy" id="237019"/>
    <lineage>
        <taxon>Bacteria</taxon>
        <taxon>Pseudomonadati</taxon>
        <taxon>Bacteroidota</taxon>
        <taxon>Cytophagia</taxon>
        <taxon>Cytophagales</taxon>
        <taxon>Cyclobacteriaceae</taxon>
        <taxon>Algoriphagus</taxon>
    </lineage>
</organism>
<dbReference type="OrthoDB" id="9801609at2"/>
<evidence type="ECO:0000313" key="2">
    <source>
        <dbReference type="EMBL" id="PZX52079.1"/>
    </source>
</evidence>
<dbReference type="GO" id="GO:0016757">
    <property type="term" value="F:glycosyltransferase activity"/>
    <property type="evidence" value="ECO:0007669"/>
    <property type="project" value="TreeGrafter"/>
</dbReference>
<accession>A0A2W7RD20</accession>
<dbReference type="GO" id="GO:0009103">
    <property type="term" value="P:lipopolysaccharide biosynthetic process"/>
    <property type="evidence" value="ECO:0007669"/>
    <property type="project" value="TreeGrafter"/>
</dbReference>
<dbReference type="Proteomes" id="UP000248882">
    <property type="component" value="Unassembled WGS sequence"/>
</dbReference>
<dbReference type="PANTHER" id="PTHR46401:SF2">
    <property type="entry name" value="GLYCOSYLTRANSFERASE WBBK-RELATED"/>
    <property type="match status" value="1"/>
</dbReference>
<dbReference type="PANTHER" id="PTHR46401">
    <property type="entry name" value="GLYCOSYLTRANSFERASE WBBK-RELATED"/>
    <property type="match status" value="1"/>
</dbReference>
<gene>
    <name evidence="2" type="ORF">LV85_02229</name>
</gene>
<keyword evidence="3" id="KW-1185">Reference proteome</keyword>
<reference evidence="2 3" key="1">
    <citation type="submission" date="2018-06" db="EMBL/GenBank/DDBJ databases">
        <title>Genomic Encyclopedia of Archaeal and Bacterial Type Strains, Phase II (KMG-II): from individual species to whole genera.</title>
        <authorList>
            <person name="Goeker M."/>
        </authorList>
    </citation>
    <scope>NUCLEOTIDE SEQUENCE [LARGE SCALE GENOMIC DNA]</scope>
    <source>
        <strain evidence="2 3">DSM 19830</strain>
    </source>
</reference>
<evidence type="ECO:0000313" key="3">
    <source>
        <dbReference type="Proteomes" id="UP000248882"/>
    </source>
</evidence>
<dbReference type="RefSeq" id="WP_111319310.1">
    <property type="nucleotide sequence ID" value="NZ_QKZT01000008.1"/>
</dbReference>
<name>A0A2W7RD20_9BACT</name>
<proteinExistence type="predicted"/>
<sequence length="390" mass="44276">MNIIIFCHPDYFHSVSMPKFVEMLNNGLNGRGHVVKFWKPKPYFSKINLPNSFKKWMGYIDSFLVFPVWVRFQLIFNREEALYVFADQALGPWVPLVNKFPHVIHCHDFLAQKSALNLIPNQRISFSGKLYQKLIRNGFKSGKNFISVSKLTQNDLNSFINDKDLFSKVIYNGVNTLFSPGDSKESRDVLSHFLGLELNNGYLLHVGGNQWYKNRIGIVGLYTTWREISDKSLPLILIGTKPSPELQVVIDSSKFSQDIISIENADDSLVKNAYRGAELFLFPSLAEGFGWPIAEAMASGTLVMTTGENPMTEVGGSVAFYHEKMPDSINEIINWKVKGAELLESIVSLPIDTKTQIINTGISWVKKFDQNECIDKIEMVYQEIISRKSA</sequence>
<dbReference type="AlphaFoldDB" id="A0A2W7RD20"/>
<dbReference type="Gene3D" id="3.40.50.2000">
    <property type="entry name" value="Glycogen Phosphorylase B"/>
    <property type="match status" value="2"/>
</dbReference>
<evidence type="ECO:0000256" key="1">
    <source>
        <dbReference type="ARBA" id="ARBA00022679"/>
    </source>
</evidence>
<dbReference type="Pfam" id="PF13692">
    <property type="entry name" value="Glyco_trans_1_4"/>
    <property type="match status" value="1"/>
</dbReference>
<protein>
    <submittedName>
        <fullName evidence="2">Glycosyltransferase involved in cell wall biosynthesis</fullName>
    </submittedName>
</protein>
<comment type="caution">
    <text evidence="2">The sequence shown here is derived from an EMBL/GenBank/DDBJ whole genome shotgun (WGS) entry which is preliminary data.</text>
</comment>
<keyword evidence="1 2" id="KW-0808">Transferase</keyword>